<comment type="caution">
    <text evidence="3">The sequence shown here is derived from an EMBL/GenBank/DDBJ whole genome shotgun (WGS) entry which is preliminary data.</text>
</comment>
<accession>A0A4Q2RS83</accession>
<dbReference type="PANTHER" id="PTHR37313">
    <property type="entry name" value="UPF0749 PROTEIN RV1825"/>
    <property type="match status" value="1"/>
</dbReference>
<sequence length="301" mass="32115">MVEGGDRRAGSGTDTRERELPEHVTTPLLTLITTRSMDEDYAHVARKRAAAGEAPAVRTRPHWASLVAVVVLGVMAAVVAAQTDREAEVNELSRAALVERIEVQSDRLGDLQRTVAELTSANQDVASNSTTVQGQLDGIAARVDRAELNTGFAAVRGPGVRITVSNRENTDVDNEIRDEDLATLVDGLWAAGAEAVAINDQRINALGGIRNTGRAVHVNGRPVLAPYVVQAIGDTRSLQARLLQTSQGRTWFLLVDGLDLLYSAENVENMRLPAAPGPSLRDVIELNADPEGVPEGEGSAP</sequence>
<dbReference type="EMBL" id="SDWS01000004">
    <property type="protein sequence ID" value="RYB90635.1"/>
    <property type="molecule type" value="Genomic_DNA"/>
</dbReference>
<dbReference type="RefSeq" id="WP_129475176.1">
    <property type="nucleotide sequence ID" value="NZ_SDWS01000004.1"/>
</dbReference>
<dbReference type="Proteomes" id="UP000291838">
    <property type="component" value="Unassembled WGS sequence"/>
</dbReference>
<evidence type="ECO:0000256" key="1">
    <source>
        <dbReference type="ARBA" id="ARBA00009108"/>
    </source>
</evidence>
<dbReference type="GO" id="GO:0005886">
    <property type="term" value="C:plasma membrane"/>
    <property type="evidence" value="ECO:0007669"/>
    <property type="project" value="TreeGrafter"/>
</dbReference>
<keyword evidence="4" id="KW-1185">Reference proteome</keyword>
<evidence type="ECO:0000256" key="2">
    <source>
        <dbReference type="SAM" id="MobiDB-lite"/>
    </source>
</evidence>
<protein>
    <submittedName>
        <fullName evidence="3">DUF881 domain-containing protein</fullName>
    </submittedName>
</protein>
<proteinExistence type="inferred from homology"/>
<dbReference type="OrthoDB" id="3218134at2"/>
<dbReference type="InterPro" id="IPR010273">
    <property type="entry name" value="DUF881"/>
</dbReference>
<dbReference type="Gene3D" id="3.30.70.1880">
    <property type="entry name" value="Protein of unknown function DUF881"/>
    <property type="match status" value="1"/>
</dbReference>
<name>A0A4Q2RS83_9ACTN</name>
<dbReference type="Pfam" id="PF05949">
    <property type="entry name" value="DUF881"/>
    <property type="match status" value="1"/>
</dbReference>
<gene>
    <name evidence="3" type="ORF">EUA06_10050</name>
</gene>
<evidence type="ECO:0000313" key="3">
    <source>
        <dbReference type="EMBL" id="RYB90635.1"/>
    </source>
</evidence>
<dbReference type="PANTHER" id="PTHR37313:SF1">
    <property type="entry name" value="UPF0749 PROTEIN RV1823"/>
    <property type="match status" value="1"/>
</dbReference>
<feature type="region of interest" description="Disordered" evidence="2">
    <location>
        <begin position="1"/>
        <end position="24"/>
    </location>
</feature>
<dbReference type="AlphaFoldDB" id="A0A4Q2RS83"/>
<reference evidence="3 4" key="1">
    <citation type="submission" date="2019-01" db="EMBL/GenBank/DDBJ databases">
        <title>Novel species of Nocardioides.</title>
        <authorList>
            <person name="Liu Q."/>
            <person name="Xin Y.-H."/>
        </authorList>
    </citation>
    <scope>NUCLEOTIDE SEQUENCE [LARGE SCALE GENOMIC DNA]</scope>
    <source>
        <strain evidence="3 4">HLT3-15</strain>
    </source>
</reference>
<feature type="compositionally biased region" description="Basic and acidic residues" evidence="2">
    <location>
        <begin position="1"/>
        <end position="22"/>
    </location>
</feature>
<comment type="similarity">
    <text evidence="1">Belongs to the UPF0749 family.</text>
</comment>
<evidence type="ECO:0000313" key="4">
    <source>
        <dbReference type="Proteomes" id="UP000291838"/>
    </source>
</evidence>
<organism evidence="3 4">
    <name type="scientific">Nocardioides glacieisoli</name>
    <dbReference type="NCBI Taxonomy" id="1168730"/>
    <lineage>
        <taxon>Bacteria</taxon>
        <taxon>Bacillati</taxon>
        <taxon>Actinomycetota</taxon>
        <taxon>Actinomycetes</taxon>
        <taxon>Propionibacteriales</taxon>
        <taxon>Nocardioidaceae</taxon>
        <taxon>Nocardioides</taxon>
    </lineage>
</organism>